<dbReference type="OrthoDB" id="410198at2759"/>
<dbReference type="Proteomes" id="UP000076871">
    <property type="component" value="Unassembled WGS sequence"/>
</dbReference>
<gene>
    <name evidence="2" type="ORF">LAESUDRAFT_710654</name>
</gene>
<name>A0A165HV86_9APHY</name>
<evidence type="ECO:0000313" key="2">
    <source>
        <dbReference type="EMBL" id="KZT12233.1"/>
    </source>
</evidence>
<dbReference type="EMBL" id="KV427606">
    <property type="protein sequence ID" value="KZT12233.1"/>
    <property type="molecule type" value="Genomic_DNA"/>
</dbReference>
<evidence type="ECO:0000313" key="3">
    <source>
        <dbReference type="Proteomes" id="UP000076871"/>
    </source>
</evidence>
<evidence type="ECO:0000259" key="1">
    <source>
        <dbReference type="PROSITE" id="PS51186"/>
    </source>
</evidence>
<keyword evidence="3" id="KW-1185">Reference proteome</keyword>
<dbReference type="Gene3D" id="3.40.630.30">
    <property type="match status" value="1"/>
</dbReference>
<reference evidence="2 3" key="1">
    <citation type="journal article" date="2016" name="Mol. Biol. Evol.">
        <title>Comparative Genomics of Early-Diverging Mushroom-Forming Fungi Provides Insights into the Origins of Lignocellulose Decay Capabilities.</title>
        <authorList>
            <person name="Nagy L.G."/>
            <person name="Riley R."/>
            <person name="Tritt A."/>
            <person name="Adam C."/>
            <person name="Daum C."/>
            <person name="Floudas D."/>
            <person name="Sun H."/>
            <person name="Yadav J.S."/>
            <person name="Pangilinan J."/>
            <person name="Larsson K.H."/>
            <person name="Matsuura K."/>
            <person name="Barry K."/>
            <person name="Labutti K."/>
            <person name="Kuo R."/>
            <person name="Ohm R.A."/>
            <person name="Bhattacharya S.S."/>
            <person name="Shirouzu T."/>
            <person name="Yoshinaga Y."/>
            <person name="Martin F.M."/>
            <person name="Grigoriev I.V."/>
            <person name="Hibbett D.S."/>
        </authorList>
    </citation>
    <scope>NUCLEOTIDE SEQUENCE [LARGE SCALE GENOMIC DNA]</scope>
    <source>
        <strain evidence="2 3">93-53</strain>
    </source>
</reference>
<dbReference type="InterPro" id="IPR000182">
    <property type="entry name" value="GNAT_dom"/>
</dbReference>
<dbReference type="Pfam" id="PF13508">
    <property type="entry name" value="Acetyltransf_7"/>
    <property type="match status" value="1"/>
</dbReference>
<dbReference type="AlphaFoldDB" id="A0A165HV86"/>
<sequence length="162" mass="18591">MDGVLICRVSEDETVSLRHSVLWPNHPVSHVLLPEDSNGFHYGAFLPSHSLPVAVISLFKDNLSVSDHLNGDERRTVLAARFRKFACDPSHRNRGIGTKLLQHAFAMARSEMDCDVIWCDARVSTAEWYERRGMARFGEVFYKEDIPYIRRKATLYDNARQL</sequence>
<organism evidence="2 3">
    <name type="scientific">Laetiporus sulphureus 93-53</name>
    <dbReference type="NCBI Taxonomy" id="1314785"/>
    <lineage>
        <taxon>Eukaryota</taxon>
        <taxon>Fungi</taxon>
        <taxon>Dikarya</taxon>
        <taxon>Basidiomycota</taxon>
        <taxon>Agaricomycotina</taxon>
        <taxon>Agaricomycetes</taxon>
        <taxon>Polyporales</taxon>
        <taxon>Laetiporus</taxon>
    </lineage>
</organism>
<dbReference type="SUPFAM" id="SSF55729">
    <property type="entry name" value="Acyl-CoA N-acyltransferases (Nat)"/>
    <property type="match status" value="1"/>
</dbReference>
<keyword evidence="2" id="KW-0808">Transferase</keyword>
<dbReference type="GeneID" id="63823812"/>
<dbReference type="RefSeq" id="XP_040769881.1">
    <property type="nucleotide sequence ID" value="XM_040906783.1"/>
</dbReference>
<dbReference type="CDD" id="cd04301">
    <property type="entry name" value="NAT_SF"/>
    <property type="match status" value="1"/>
</dbReference>
<feature type="domain" description="N-acetyltransferase" evidence="1">
    <location>
        <begin position="1"/>
        <end position="153"/>
    </location>
</feature>
<dbReference type="InParanoid" id="A0A165HV86"/>
<protein>
    <submittedName>
        <fullName evidence="2">GCN5-related N-acetyltransferase</fullName>
    </submittedName>
</protein>
<dbReference type="PROSITE" id="PS51186">
    <property type="entry name" value="GNAT"/>
    <property type="match status" value="1"/>
</dbReference>
<dbReference type="GO" id="GO:0016747">
    <property type="term" value="F:acyltransferase activity, transferring groups other than amino-acyl groups"/>
    <property type="evidence" value="ECO:0007669"/>
    <property type="project" value="InterPro"/>
</dbReference>
<proteinExistence type="predicted"/>
<dbReference type="InterPro" id="IPR016181">
    <property type="entry name" value="Acyl_CoA_acyltransferase"/>
</dbReference>
<accession>A0A165HV86</accession>